<feature type="compositionally biased region" description="Acidic residues" evidence="6">
    <location>
        <begin position="680"/>
        <end position="689"/>
    </location>
</feature>
<dbReference type="InterPro" id="IPR013194">
    <property type="entry name" value="HDAC_interact_dom"/>
</dbReference>
<dbReference type="Proteomes" id="UP001626550">
    <property type="component" value="Unassembled WGS sequence"/>
</dbReference>
<evidence type="ECO:0000256" key="4">
    <source>
        <dbReference type="ARBA" id="ARBA00023242"/>
    </source>
</evidence>
<evidence type="ECO:0000256" key="1">
    <source>
        <dbReference type="ARBA" id="ARBA00004123"/>
    </source>
</evidence>
<keyword evidence="3" id="KW-0677">Repeat</keyword>
<feature type="region of interest" description="Disordered" evidence="6">
    <location>
        <begin position="190"/>
        <end position="230"/>
    </location>
</feature>
<evidence type="ECO:0000259" key="7">
    <source>
        <dbReference type="SMART" id="SM00761"/>
    </source>
</evidence>
<feature type="compositionally biased region" description="Basic residues" evidence="6">
    <location>
        <begin position="759"/>
        <end position="769"/>
    </location>
</feature>
<dbReference type="PROSITE" id="PS51477">
    <property type="entry name" value="PAH"/>
    <property type="match status" value="2"/>
</dbReference>
<keyword evidence="9" id="KW-1185">Reference proteome</keyword>
<keyword evidence="4 5" id="KW-0539">Nucleus</keyword>
<reference evidence="8 9" key="1">
    <citation type="submission" date="2024-11" db="EMBL/GenBank/DDBJ databases">
        <title>Adaptive evolution of stress response genes in parasites aligns with host niche diversity.</title>
        <authorList>
            <person name="Hahn C."/>
            <person name="Resl P."/>
        </authorList>
    </citation>
    <scope>NUCLEOTIDE SEQUENCE [LARGE SCALE GENOMIC DNA]</scope>
    <source>
        <strain evidence="8">EGGRZ-B1_66</strain>
        <tissue evidence="8">Body</tissue>
    </source>
</reference>
<sequence length="988" mass="113257">MKVEDAMTYLDQVKARFHGQGSIYCNFLEVMRQFKAQEIDTDTVIQRVNELFKDHHDLITGFNTFIPTNYRIEPTSGGGNASSLLHHSDSPVPAESGSHQSYDRAFNYVNKVKQRFLAAPKIYKQFLEILQWYQKEQKQNDEAKKRYAEQKVCRDVAQLFDGHNDLLQEFEEFLPDTNSMLEPLSRRGSCLKRNGMENRPAEMKKMKRTHPEASSKPVPSPKKLRTAPTDTSVADLNQLSREIPISLLHNIETALLHSGSRKAWNQFLQHVNMFNAQQLSLQAFLEALRHLLSPCPELYHQLRELFAYPRYLDDDRELAAVSGCIAENLQQRRQDLSQMAAVGTSYRYRPIEETTSECTGRLKDKIAQEVLNDIYVVYNSLTSEDSQFISSKKNQYEESMYRVEDERYEVDMVMKLNESAIQNLEAVKRKLDDMSREEAQNYSIGENLGGSSAILMRKAIHRVYGDKAVEVIYGLKNSPRSVVPILIDRMRQKNSEWRESVRNFQRIWSEQDSKNYPRSLDHQGLSFKPKDLPAIKCKVFINQIESIANHALSRPCRMDSDPVSSLIAGSIQIPQRRLGAVATSTSVDPCGGILHSWNAEHIGSTNFHAIEGTGRDGGPHLTLQFPECNCFSSLMEDATSLIIYHVKRQSNTTKEDKRSMKLLMRTVVQDLFQCDRIPMSDDDEEESEYQSETKNTAPEPEDDDEEEDEECEEDEMEDEEEIASNESGTEDGRKKSLMASTEQEPDKQEEKKEPGSKCVPKKRRRRRKMLGSNLSIKKKDELEKGTDSSEGNKSRGAISMASSFMAPVTKAESQDMYEGPVSFQPTAQELAEMESAQVAKLPSEESFTVFYTNNQWYGLLRLIHLLVTRLNLLKSRGDILTAEHKQHVGNQNAQAAVVLKLRRANALEPHKYYKRALHLVRELLDGAEEIQVYEDRLRDMFGIYAFPWFTIDRLIANVVRQLHSVACLDEMSQKATSLFRQWNNFEKP</sequence>
<evidence type="ECO:0000256" key="2">
    <source>
        <dbReference type="ARBA" id="ARBA00022491"/>
    </source>
</evidence>
<dbReference type="EMBL" id="JBJKFK010003237">
    <property type="protein sequence ID" value="KAL3310103.1"/>
    <property type="molecule type" value="Genomic_DNA"/>
</dbReference>
<dbReference type="PANTHER" id="PTHR12346">
    <property type="entry name" value="SIN3B-RELATED"/>
    <property type="match status" value="1"/>
</dbReference>
<feature type="compositionally biased region" description="Basic and acidic residues" evidence="6">
    <location>
        <begin position="744"/>
        <end position="755"/>
    </location>
</feature>
<organism evidence="8 9">
    <name type="scientific">Cichlidogyrus casuarinus</name>
    <dbReference type="NCBI Taxonomy" id="1844966"/>
    <lineage>
        <taxon>Eukaryota</taxon>
        <taxon>Metazoa</taxon>
        <taxon>Spiralia</taxon>
        <taxon>Lophotrochozoa</taxon>
        <taxon>Platyhelminthes</taxon>
        <taxon>Monogenea</taxon>
        <taxon>Monopisthocotylea</taxon>
        <taxon>Dactylogyridea</taxon>
        <taxon>Ancyrocephalidae</taxon>
        <taxon>Cichlidogyrus</taxon>
    </lineage>
</organism>
<dbReference type="Pfam" id="PF08295">
    <property type="entry name" value="Sin3_corepress"/>
    <property type="match status" value="1"/>
</dbReference>
<dbReference type="PANTHER" id="PTHR12346:SF0">
    <property type="entry name" value="SIN3A, ISOFORM G"/>
    <property type="match status" value="1"/>
</dbReference>
<evidence type="ECO:0000256" key="5">
    <source>
        <dbReference type="PROSITE-ProRule" id="PRU00810"/>
    </source>
</evidence>
<feature type="region of interest" description="Disordered" evidence="6">
    <location>
        <begin position="674"/>
        <end position="798"/>
    </location>
</feature>
<evidence type="ECO:0000256" key="3">
    <source>
        <dbReference type="ARBA" id="ARBA00022737"/>
    </source>
</evidence>
<dbReference type="Pfam" id="PF02671">
    <property type="entry name" value="PAH"/>
    <property type="match status" value="2"/>
</dbReference>
<dbReference type="Gene3D" id="1.20.1160.11">
    <property type="entry name" value="Paired amphipathic helix"/>
    <property type="match status" value="2"/>
</dbReference>
<dbReference type="Pfam" id="PF16879">
    <property type="entry name" value="Sin3a_C"/>
    <property type="match status" value="1"/>
</dbReference>
<evidence type="ECO:0000256" key="6">
    <source>
        <dbReference type="SAM" id="MobiDB-lite"/>
    </source>
</evidence>
<gene>
    <name evidence="8" type="primary">SIN3B_2</name>
    <name evidence="8" type="ORF">Ciccas_011336</name>
</gene>
<dbReference type="FunFam" id="1.20.1160.11:FF:000003">
    <property type="entry name" value="Paired amphipathic helix SIN3-like protein"/>
    <property type="match status" value="1"/>
</dbReference>
<name>A0ABD2PRI9_9PLAT</name>
<dbReference type="SMART" id="SM00761">
    <property type="entry name" value="HDAC_interact"/>
    <property type="match status" value="1"/>
</dbReference>
<feature type="compositionally biased region" description="Basic and acidic residues" evidence="6">
    <location>
        <begin position="777"/>
        <end position="793"/>
    </location>
</feature>
<dbReference type="GO" id="GO:0010468">
    <property type="term" value="P:regulation of gene expression"/>
    <property type="evidence" value="ECO:0007669"/>
    <property type="project" value="UniProtKB-ARBA"/>
</dbReference>
<feature type="compositionally biased region" description="Acidic residues" evidence="6">
    <location>
        <begin position="699"/>
        <end position="723"/>
    </location>
</feature>
<protein>
    <submittedName>
        <fullName evidence="8">Paired amphipathic helix protein Sin3b</fullName>
    </submittedName>
</protein>
<evidence type="ECO:0000313" key="8">
    <source>
        <dbReference type="EMBL" id="KAL3310103.1"/>
    </source>
</evidence>
<comment type="subcellular location">
    <subcellularLocation>
        <location evidence="1 5">Nucleus</location>
    </subcellularLocation>
</comment>
<dbReference type="GO" id="GO:0005634">
    <property type="term" value="C:nucleus"/>
    <property type="evidence" value="ECO:0007669"/>
    <property type="project" value="UniProtKB-SubCell"/>
</dbReference>
<feature type="region of interest" description="Disordered" evidence="6">
    <location>
        <begin position="77"/>
        <end position="99"/>
    </location>
</feature>
<feature type="non-terminal residue" evidence="8">
    <location>
        <position position="988"/>
    </location>
</feature>
<dbReference type="AlphaFoldDB" id="A0ABD2PRI9"/>
<dbReference type="InterPro" id="IPR003822">
    <property type="entry name" value="PAH"/>
</dbReference>
<comment type="caution">
    <text evidence="8">The sequence shown here is derived from an EMBL/GenBank/DDBJ whole genome shotgun (WGS) entry which is preliminary data.</text>
</comment>
<feature type="compositionally biased region" description="Basic and acidic residues" evidence="6">
    <location>
        <begin position="194"/>
        <end position="213"/>
    </location>
</feature>
<proteinExistence type="predicted"/>
<dbReference type="InterPro" id="IPR031693">
    <property type="entry name" value="Sin3_C"/>
</dbReference>
<evidence type="ECO:0000313" key="9">
    <source>
        <dbReference type="Proteomes" id="UP001626550"/>
    </source>
</evidence>
<dbReference type="InterPro" id="IPR036600">
    <property type="entry name" value="PAH_sf"/>
</dbReference>
<dbReference type="InterPro" id="IPR039774">
    <property type="entry name" value="Sin3-like"/>
</dbReference>
<feature type="domain" description="Histone deacetylase interacting" evidence="7">
    <location>
        <begin position="338"/>
        <end position="441"/>
    </location>
</feature>
<dbReference type="SUPFAM" id="SSF47762">
    <property type="entry name" value="PAH2 domain"/>
    <property type="match status" value="2"/>
</dbReference>
<accession>A0ABD2PRI9</accession>
<dbReference type="FunFam" id="1.20.1160.11:FF:000001">
    <property type="entry name" value="Paired amphipathic helix protein Sin3"/>
    <property type="match status" value="1"/>
</dbReference>
<keyword evidence="2" id="KW-0678">Repressor</keyword>